<dbReference type="Pfam" id="PF24696">
    <property type="entry name" value="UGSC"/>
    <property type="match status" value="1"/>
</dbReference>
<sequence length="95" mass="10168">MTDFIRIRNPRGELAAHGARVYPTLNSLEGKRMVVLNNHWTCMDEIADHIGAALRARHGVAEVLTFSVPVGTAAEEAVIAEAASKADFALVGLAN</sequence>
<evidence type="ECO:0000313" key="3">
    <source>
        <dbReference type="Proteomes" id="UP001247754"/>
    </source>
</evidence>
<dbReference type="EMBL" id="JAVKPH010000003">
    <property type="protein sequence ID" value="MDR5651685.1"/>
    <property type="molecule type" value="Genomic_DNA"/>
</dbReference>
<organism evidence="2 3">
    <name type="scientific">Ruixingdingia sedimenti</name>
    <dbReference type="NCBI Taxonomy" id="3073604"/>
    <lineage>
        <taxon>Bacteria</taxon>
        <taxon>Pseudomonadati</taxon>
        <taxon>Pseudomonadota</taxon>
        <taxon>Alphaproteobacteria</taxon>
        <taxon>Rhodobacterales</taxon>
        <taxon>Paracoccaceae</taxon>
        <taxon>Ruixingdingia</taxon>
    </lineage>
</organism>
<evidence type="ECO:0000313" key="2">
    <source>
        <dbReference type="EMBL" id="MDR5651685.1"/>
    </source>
</evidence>
<comment type="caution">
    <text evidence="2">The sequence shown here is derived from an EMBL/GenBank/DDBJ whole genome shotgun (WGS) entry which is preliminary data.</text>
</comment>
<gene>
    <name evidence="2" type="ORF">RGD00_03650</name>
</gene>
<reference evidence="2 3" key="1">
    <citation type="submission" date="2023-09" db="EMBL/GenBank/DDBJ databases">
        <title>Xinfangfangia sedmenti sp. nov., isolated the sedment.</title>
        <authorList>
            <person name="Xu L."/>
        </authorList>
    </citation>
    <scope>NUCLEOTIDE SEQUENCE [LARGE SCALE GENOMIC DNA]</scope>
    <source>
        <strain evidence="2 3">LG-4</strain>
    </source>
</reference>
<accession>A0ABU1F499</accession>
<feature type="domain" description="UGSC-like" evidence="1">
    <location>
        <begin position="7"/>
        <end position="94"/>
    </location>
</feature>
<dbReference type="InterPro" id="IPR057767">
    <property type="entry name" value="UGSC-like_dom"/>
</dbReference>
<protein>
    <recommendedName>
        <fullName evidence="1">UGSC-like domain-containing protein</fullName>
    </recommendedName>
</protein>
<proteinExistence type="predicted"/>
<keyword evidence="3" id="KW-1185">Reference proteome</keyword>
<name>A0ABU1F499_9RHOB</name>
<evidence type="ECO:0000259" key="1">
    <source>
        <dbReference type="Pfam" id="PF24696"/>
    </source>
</evidence>
<dbReference type="Proteomes" id="UP001247754">
    <property type="component" value="Unassembled WGS sequence"/>
</dbReference>